<accession>A0A0B0ELF8</accession>
<evidence type="ECO:0000313" key="2">
    <source>
        <dbReference type="EMBL" id="KHE91968.1"/>
    </source>
</evidence>
<sequence length="809" mass="91261">MRKLSTKIAILLFAILITIIAAISTLIFLINSEKLTHFIEHRIKADTNFDIRIKDTHLNIFSCLQLKQISVKWLGEQKQFTLECNTIALHYNLFDLLKRRIKGIDISDVQIILNAEMETAINSPSSHDYGLKPFSLKDIYPEHLLVENISVNNTQVKITAGDYLFELTEMDLQVKGIQPATPFYILMSGKFSVSNPSKETSSNLYGEIDITTKYSLPDDELTILNSSHFLVNDSEKFLLNGKALSILTSPEIHCNISGTHHLEAFNSMIPENYKDWSLNGSISTDTSIDYTAKNQSWTMTAITDMSLSKLGFASPDYDYFAEKISGHIKINLNTDSNSRILSFRTNGILEPFLIQLGDFTTNMRNRKTHFSLNGNYDTQNKNLNEVNSTLSWDNLGTITTIGDILSITDNPHLDMNIELKKIDNSAFFETFAKDTVEYSNPVLFNTQIEGESSSHFYISSAKKHLTINGHLNVNNLNLKYGDISIDDASIDLPISLAYPRSKTVIQKRDIPDSQYGAVQFKKLSYGPLKIENIRINPIITSNNFFIKDPFKIPIFDGTIDIRNVSVENAINSDRKFNLGFQVNNISLEALTTTYNLTPFKGILNSSVMSFRGQGQTLYSNDEMKIKLFGGEITLRDLSINNFLNPMTEIGFSAEVNHLDLGEMSDTYREWGNITGIINGNIQDFKIVAGEPSSFEIEMKTETYPGTKQIVSTKFLKNFVPGIGKVLDKVGFTNYKYAVMGLHARLENDYVKLRGAVREDGKELFMKGAGMKRLEIVLPNVDRRVPFKTFLNSFKGILGSDIDDTQVQFK</sequence>
<organism evidence="2 3">
    <name type="scientific">Candidatus Scalindua brodae</name>
    <dbReference type="NCBI Taxonomy" id="237368"/>
    <lineage>
        <taxon>Bacteria</taxon>
        <taxon>Pseudomonadati</taxon>
        <taxon>Planctomycetota</taxon>
        <taxon>Candidatus Brocadiia</taxon>
        <taxon>Candidatus Brocadiales</taxon>
        <taxon>Candidatus Scalinduaceae</taxon>
        <taxon>Candidatus Scalindua</taxon>
    </lineage>
</organism>
<name>A0A0B0ELF8_9BACT</name>
<dbReference type="eggNOG" id="COG2911">
    <property type="taxonomic scope" value="Bacteria"/>
</dbReference>
<keyword evidence="1" id="KW-1133">Transmembrane helix</keyword>
<protein>
    <recommendedName>
        <fullName evidence="4">AsmA-like C-terminal domain-containing protein</fullName>
    </recommendedName>
</protein>
<dbReference type="EMBL" id="JRYO01000159">
    <property type="protein sequence ID" value="KHE91968.1"/>
    <property type="molecule type" value="Genomic_DNA"/>
</dbReference>
<gene>
    <name evidence="2" type="ORF">SCABRO_02280</name>
</gene>
<dbReference type="Proteomes" id="UP000030652">
    <property type="component" value="Unassembled WGS sequence"/>
</dbReference>
<keyword evidence="1" id="KW-0812">Transmembrane</keyword>
<evidence type="ECO:0008006" key="4">
    <source>
        <dbReference type="Google" id="ProtNLM"/>
    </source>
</evidence>
<dbReference type="AlphaFoldDB" id="A0A0B0ELF8"/>
<reference evidence="2 3" key="1">
    <citation type="submission" date="2014-10" db="EMBL/GenBank/DDBJ databases">
        <title>Draft genome of anammox bacterium scalindua brodae, obtained using differential coverage binning of sequence data from two enrichment reactors.</title>
        <authorList>
            <person name="Speth D.R."/>
            <person name="Russ L."/>
            <person name="Kartal B."/>
            <person name="Op den Camp H.J."/>
            <person name="Dutilh B.E."/>
            <person name="Jetten M.S."/>
        </authorList>
    </citation>
    <scope>NUCLEOTIDE SEQUENCE [LARGE SCALE GENOMIC DNA]</scope>
    <source>
        <strain evidence="2">RU1</strain>
    </source>
</reference>
<evidence type="ECO:0000256" key="1">
    <source>
        <dbReference type="SAM" id="Phobius"/>
    </source>
</evidence>
<feature type="transmembrane region" description="Helical" evidence="1">
    <location>
        <begin position="9"/>
        <end position="30"/>
    </location>
</feature>
<comment type="caution">
    <text evidence="2">The sequence shown here is derived from an EMBL/GenBank/DDBJ whole genome shotgun (WGS) entry which is preliminary data.</text>
</comment>
<proteinExistence type="predicted"/>
<keyword evidence="1" id="KW-0472">Membrane</keyword>
<evidence type="ECO:0000313" key="3">
    <source>
        <dbReference type="Proteomes" id="UP000030652"/>
    </source>
</evidence>